<comment type="caution">
    <text evidence="1">The sequence shown here is derived from an EMBL/GenBank/DDBJ whole genome shotgun (WGS) entry which is preliminary data.</text>
</comment>
<reference evidence="1" key="1">
    <citation type="journal article" date="2014" name="Front. Microbiol.">
        <title>High frequency of phylogenetically diverse reductive dehalogenase-homologous genes in deep subseafloor sedimentary metagenomes.</title>
        <authorList>
            <person name="Kawai M."/>
            <person name="Futagami T."/>
            <person name="Toyoda A."/>
            <person name="Takaki Y."/>
            <person name="Nishi S."/>
            <person name="Hori S."/>
            <person name="Arai W."/>
            <person name="Tsubouchi T."/>
            <person name="Morono Y."/>
            <person name="Uchiyama I."/>
            <person name="Ito T."/>
            <person name="Fujiyama A."/>
            <person name="Inagaki F."/>
            <person name="Takami H."/>
        </authorList>
    </citation>
    <scope>NUCLEOTIDE SEQUENCE</scope>
    <source>
        <strain evidence="1">Expedition CK06-06</strain>
    </source>
</reference>
<organism evidence="1">
    <name type="scientific">marine sediment metagenome</name>
    <dbReference type="NCBI Taxonomy" id="412755"/>
    <lineage>
        <taxon>unclassified sequences</taxon>
        <taxon>metagenomes</taxon>
        <taxon>ecological metagenomes</taxon>
    </lineage>
</organism>
<protein>
    <submittedName>
        <fullName evidence="1">Uncharacterized protein</fullName>
    </submittedName>
</protein>
<gene>
    <name evidence="1" type="ORF">S03H2_27334</name>
</gene>
<evidence type="ECO:0000313" key="1">
    <source>
        <dbReference type="EMBL" id="GAH60873.1"/>
    </source>
</evidence>
<accession>X1ITK5</accession>
<dbReference type="EMBL" id="BARU01016449">
    <property type="protein sequence ID" value="GAH60873.1"/>
    <property type="molecule type" value="Genomic_DNA"/>
</dbReference>
<name>X1ITK5_9ZZZZ</name>
<feature type="non-terminal residue" evidence="1">
    <location>
        <position position="158"/>
    </location>
</feature>
<proteinExistence type="predicted"/>
<sequence>MPQFSPREVRTAIASMSNPTAKSFAYTAELYLGVPKAASSGVISFSLAAGETRNISFPVTMPSAEGTYPVYLDIFVAGELIGAYRAIEDVVIVPIAVAEFVYVSPLTVILNWPLEAWVDIQNQGDVAAECPVIFGMREYHAQHDIWSAWYEWPPIIAG</sequence>
<dbReference type="AlphaFoldDB" id="X1ITK5"/>